<evidence type="ECO:0000259" key="2">
    <source>
        <dbReference type="SMART" id="SM00062"/>
    </source>
</evidence>
<comment type="caution">
    <text evidence="4">The sequence shown here is derived from an EMBL/GenBank/DDBJ whole genome shotgun (WGS) entry which is preliminary data.</text>
</comment>
<feature type="domain" description="Ionotropic glutamate receptor C-terminal" evidence="3">
    <location>
        <begin position="40"/>
        <end position="260"/>
    </location>
</feature>
<dbReference type="InterPro" id="IPR001638">
    <property type="entry name" value="Solute-binding_3/MltF_N"/>
</dbReference>
<feature type="domain" description="Solute-binding protein family 3/N-terminal" evidence="2">
    <location>
        <begin position="38"/>
        <end position="261"/>
    </location>
</feature>
<dbReference type="EMBL" id="JAAKDE010000010">
    <property type="protein sequence ID" value="MBA2132981.1"/>
    <property type="molecule type" value="Genomic_DNA"/>
</dbReference>
<dbReference type="SMART" id="SM00079">
    <property type="entry name" value="PBPe"/>
    <property type="match status" value="1"/>
</dbReference>
<evidence type="ECO:0000313" key="4">
    <source>
        <dbReference type="EMBL" id="MBA2132981.1"/>
    </source>
</evidence>
<dbReference type="PANTHER" id="PTHR35936:SF34">
    <property type="entry name" value="ABC TRANSPORTER EXTRACELLULAR-BINDING PROTEIN YCKB-RELATED"/>
    <property type="match status" value="1"/>
</dbReference>
<dbReference type="CDD" id="cd00996">
    <property type="entry name" value="PBP2_AatB_like"/>
    <property type="match status" value="1"/>
</dbReference>
<proteinExistence type="predicted"/>
<name>A0A8J6HRW8_9FIRM</name>
<evidence type="ECO:0000256" key="1">
    <source>
        <dbReference type="ARBA" id="ARBA00022729"/>
    </source>
</evidence>
<keyword evidence="1" id="KW-0732">Signal</keyword>
<dbReference type="AlphaFoldDB" id="A0A8J6HRW8"/>
<dbReference type="SUPFAM" id="SSF53850">
    <property type="entry name" value="Periplasmic binding protein-like II"/>
    <property type="match status" value="1"/>
</dbReference>
<dbReference type="RefSeq" id="WP_181339433.1">
    <property type="nucleotide sequence ID" value="NZ_JAAKDE010000010.1"/>
</dbReference>
<accession>A0A8J6HRW8</accession>
<dbReference type="Gene3D" id="3.40.190.10">
    <property type="entry name" value="Periplasmic binding protein-like II"/>
    <property type="match status" value="2"/>
</dbReference>
<dbReference type="GO" id="GO:0015276">
    <property type="term" value="F:ligand-gated monoatomic ion channel activity"/>
    <property type="evidence" value="ECO:0007669"/>
    <property type="project" value="InterPro"/>
</dbReference>
<reference evidence="4" key="1">
    <citation type="submission" date="2020-06" db="EMBL/GenBank/DDBJ databases">
        <title>Novel chitinolytic bacterium.</title>
        <authorList>
            <person name="Ungkulpasvich U."/>
            <person name="Kosugi A."/>
            <person name="Uke A."/>
        </authorList>
    </citation>
    <scope>NUCLEOTIDE SEQUENCE</scope>
    <source>
        <strain evidence="4">UUS1-1</strain>
    </source>
</reference>
<dbReference type="PROSITE" id="PS51257">
    <property type="entry name" value="PROKAR_LIPOPROTEIN"/>
    <property type="match status" value="1"/>
</dbReference>
<organism evidence="4 5">
    <name type="scientific">Capillibacterium thermochitinicola</name>
    <dbReference type="NCBI Taxonomy" id="2699427"/>
    <lineage>
        <taxon>Bacteria</taxon>
        <taxon>Bacillati</taxon>
        <taxon>Bacillota</taxon>
        <taxon>Capillibacterium</taxon>
    </lineage>
</organism>
<gene>
    <name evidence="4" type="ORF">G5B42_05410</name>
</gene>
<dbReference type="Proteomes" id="UP000657177">
    <property type="component" value="Unassembled WGS sequence"/>
</dbReference>
<keyword evidence="5" id="KW-1185">Reference proteome</keyword>
<evidence type="ECO:0000259" key="3">
    <source>
        <dbReference type="SMART" id="SM00079"/>
    </source>
</evidence>
<dbReference type="GO" id="GO:0016020">
    <property type="term" value="C:membrane"/>
    <property type="evidence" value="ECO:0007669"/>
    <property type="project" value="InterPro"/>
</dbReference>
<dbReference type="PANTHER" id="PTHR35936">
    <property type="entry name" value="MEMBRANE-BOUND LYTIC MUREIN TRANSGLYCOSYLASE F"/>
    <property type="match status" value="1"/>
</dbReference>
<dbReference type="InterPro" id="IPR001320">
    <property type="entry name" value="Iontro_rcpt_C"/>
</dbReference>
<protein>
    <submittedName>
        <fullName evidence="4">Amino acid ABC transporter substrate-binding protein</fullName>
    </submittedName>
</protein>
<sequence length="267" mass="29533">MKRSLAFVLILLSVLFLLSGCSGTKKDTSWEDVKKKGVFVLGLDDSFPPMGFRDENGQIVGFDIDVAKEACRRLGIELKLQPINWDAKEQELNTKNIDCIWNGLTITPERQKNILFTKPYMDNRQVVIVRADSGITSLAALAGKTLGLQAGSSAKDALSSAPGFEASLGNVIEFDENMTALMDLEMGGLDAVLMDEIVARYYIQQKDKNFIVLDEALASEEYGIGFRKNDQSLMEKFQDTLIAMAKDGTLAAISNKWFGEDITVIDR</sequence>
<evidence type="ECO:0000313" key="5">
    <source>
        <dbReference type="Proteomes" id="UP000657177"/>
    </source>
</evidence>
<dbReference type="SMART" id="SM00062">
    <property type="entry name" value="PBPb"/>
    <property type="match status" value="1"/>
</dbReference>
<dbReference type="Pfam" id="PF00497">
    <property type="entry name" value="SBP_bac_3"/>
    <property type="match status" value="1"/>
</dbReference>